<dbReference type="AlphaFoldDB" id="X1SSL8"/>
<sequence length="501" mass="57804">RLHDWNYMFTLEGCKTLSCLESRWAKFPEHARTDPEVKACYDTKKEEFTAEGMLTAADFALGYVGTGIAKGVKHITIEAYNALMPIFEDLMEEAKLSDQSRANIRSIAASGEFGLNAVVSFLLGVTLYPAINTAGEPAWEIIRQNVYKAAPVRLLPETTILRMYYKGIMSREQIDDMFAKIGYNETNIQGLVDDFKYIPTISDTITWAVREAFYDDYAREFGTDEEYPAEKMQFYGLKWGILPEELKYFWRAHWFLPSIGQGYEMLHRKVITDGDLDNLFKAADILPWWRDKLKAISYVPVGRVDVRRFIRYGIITTKEESTIRYEVMGYNHEDAGLMTDFSWAMELEDRKNLTYSQIMHYYKEMDLTADDAKKMLMDLGYPEAESEYLVSYWAFELLKEAEDEELATIFDLFAAGAITYDNAMDRLGKIDMSAARANRQLAKLEKQREKQIKLLSKEDLGKLLAAEVITTDNYKEYMLHLNYRDEDIELLIKLFEAGAAG</sequence>
<name>X1SSL8_9ZZZZ</name>
<accession>X1SSL8</accession>
<evidence type="ECO:0000313" key="2">
    <source>
        <dbReference type="EMBL" id="GAI70824.1"/>
    </source>
</evidence>
<comment type="caution">
    <text evidence="2">The sequence shown here is derived from an EMBL/GenBank/DDBJ whole genome shotgun (WGS) entry which is preliminary data.</text>
</comment>
<reference evidence="2" key="1">
    <citation type="journal article" date="2014" name="Front. Microbiol.">
        <title>High frequency of phylogenetically diverse reductive dehalogenase-homologous genes in deep subseafloor sedimentary metagenomes.</title>
        <authorList>
            <person name="Kawai M."/>
            <person name="Futagami T."/>
            <person name="Toyoda A."/>
            <person name="Takaki Y."/>
            <person name="Nishi S."/>
            <person name="Hori S."/>
            <person name="Arai W."/>
            <person name="Tsubouchi T."/>
            <person name="Morono Y."/>
            <person name="Uchiyama I."/>
            <person name="Ito T."/>
            <person name="Fujiyama A."/>
            <person name="Inagaki F."/>
            <person name="Takami H."/>
        </authorList>
    </citation>
    <scope>NUCLEOTIDE SEQUENCE</scope>
    <source>
        <strain evidence="2">Expedition CK06-06</strain>
    </source>
</reference>
<feature type="coiled-coil region" evidence="1">
    <location>
        <begin position="427"/>
        <end position="454"/>
    </location>
</feature>
<gene>
    <name evidence="2" type="ORF">S12H4_03284</name>
</gene>
<dbReference type="EMBL" id="BARW01000906">
    <property type="protein sequence ID" value="GAI70824.1"/>
    <property type="molecule type" value="Genomic_DNA"/>
</dbReference>
<keyword evidence="1" id="KW-0175">Coiled coil</keyword>
<evidence type="ECO:0000256" key="1">
    <source>
        <dbReference type="SAM" id="Coils"/>
    </source>
</evidence>
<proteinExistence type="predicted"/>
<feature type="non-terminal residue" evidence="2">
    <location>
        <position position="1"/>
    </location>
</feature>
<organism evidence="2">
    <name type="scientific">marine sediment metagenome</name>
    <dbReference type="NCBI Taxonomy" id="412755"/>
    <lineage>
        <taxon>unclassified sequences</taxon>
        <taxon>metagenomes</taxon>
        <taxon>ecological metagenomes</taxon>
    </lineage>
</organism>
<protein>
    <submittedName>
        <fullName evidence="2">Uncharacterized protein</fullName>
    </submittedName>
</protein>